<dbReference type="AlphaFoldDB" id="A0A4R2KTT1"/>
<dbReference type="SUPFAM" id="SSF52833">
    <property type="entry name" value="Thioredoxin-like"/>
    <property type="match status" value="1"/>
</dbReference>
<dbReference type="Proteomes" id="UP000294980">
    <property type="component" value="Unassembled WGS sequence"/>
</dbReference>
<dbReference type="Pfam" id="PF00462">
    <property type="entry name" value="Glutaredoxin"/>
    <property type="match status" value="1"/>
</dbReference>
<evidence type="ECO:0000259" key="1">
    <source>
        <dbReference type="Pfam" id="PF00462"/>
    </source>
</evidence>
<keyword evidence="3" id="KW-1185">Reference proteome</keyword>
<evidence type="ECO:0000313" key="2">
    <source>
        <dbReference type="EMBL" id="TCO74499.1"/>
    </source>
</evidence>
<comment type="caution">
    <text evidence="2">The sequence shown here is derived from an EMBL/GenBank/DDBJ whole genome shotgun (WGS) entry which is preliminary data.</text>
</comment>
<dbReference type="InterPro" id="IPR011767">
    <property type="entry name" value="GLR_AS"/>
</dbReference>
<dbReference type="InterPro" id="IPR036249">
    <property type="entry name" value="Thioredoxin-like_sf"/>
</dbReference>
<evidence type="ECO:0000313" key="3">
    <source>
        <dbReference type="Proteomes" id="UP000294980"/>
    </source>
</evidence>
<protein>
    <submittedName>
        <fullName evidence="2">Glutathione S-transferase-like protein</fullName>
    </submittedName>
</protein>
<accession>A0A4R2KTT1</accession>
<dbReference type="RefSeq" id="WP_205686688.1">
    <property type="nucleotide sequence ID" value="NZ_QQSW01000017.1"/>
</dbReference>
<dbReference type="EMBL" id="SLWX01000013">
    <property type="protein sequence ID" value="TCO74499.1"/>
    <property type="molecule type" value="Genomic_DNA"/>
</dbReference>
<keyword evidence="2" id="KW-0808">Transferase</keyword>
<dbReference type="Gene3D" id="3.40.30.10">
    <property type="entry name" value="Glutaredoxin"/>
    <property type="match status" value="1"/>
</dbReference>
<gene>
    <name evidence="2" type="ORF">EV688_11353</name>
</gene>
<reference evidence="2 3" key="1">
    <citation type="submission" date="2019-03" db="EMBL/GenBank/DDBJ databases">
        <title>Genomic Encyclopedia of Type Strains, Phase IV (KMG-IV): sequencing the most valuable type-strain genomes for metagenomic binning, comparative biology and taxonomic classification.</title>
        <authorList>
            <person name="Goeker M."/>
        </authorList>
    </citation>
    <scope>NUCLEOTIDE SEQUENCE [LARGE SCALE GENOMIC DNA]</scope>
    <source>
        <strain evidence="2 3">DSM 23344</strain>
    </source>
</reference>
<dbReference type="PROSITE" id="PS00195">
    <property type="entry name" value="GLUTAREDOXIN_1"/>
    <property type="match status" value="1"/>
</dbReference>
<dbReference type="GO" id="GO:0016740">
    <property type="term" value="F:transferase activity"/>
    <property type="evidence" value="ECO:0007669"/>
    <property type="project" value="UniProtKB-KW"/>
</dbReference>
<dbReference type="InterPro" id="IPR002109">
    <property type="entry name" value="Glutaredoxin"/>
</dbReference>
<sequence>MARDEDAQSAVDDAASGLALYQFRSCPFCIRVRKELARLGVTVELRDAQNDSEHRAALAAGGGRVKVPCLRIAHDDGTDEWLYESADINAWLRKRFEPDHAGG</sequence>
<proteinExistence type="predicted"/>
<feature type="domain" description="Glutaredoxin" evidence="1">
    <location>
        <begin position="20"/>
        <end position="72"/>
    </location>
</feature>
<name>A0A4R2KTT1_9GAMM</name>
<dbReference type="PROSITE" id="PS51354">
    <property type="entry name" value="GLUTAREDOXIN_2"/>
    <property type="match status" value="1"/>
</dbReference>
<organism evidence="2 3">
    <name type="scientific">Chromatocurvus halotolerans</name>
    <dbReference type="NCBI Taxonomy" id="1132028"/>
    <lineage>
        <taxon>Bacteria</taxon>
        <taxon>Pseudomonadati</taxon>
        <taxon>Pseudomonadota</taxon>
        <taxon>Gammaproteobacteria</taxon>
        <taxon>Cellvibrionales</taxon>
        <taxon>Halieaceae</taxon>
        <taxon>Chromatocurvus</taxon>
    </lineage>
</organism>